<reference evidence="2 3" key="1">
    <citation type="journal article" date="2019" name="Appl. Microbiol. Biotechnol.">
        <title>Uncovering carbohydrate metabolism through a genotype-phenotype association study of 56 lactic acid bacteria genomes.</title>
        <authorList>
            <person name="Buron-Moles G."/>
            <person name="Chailyan A."/>
            <person name="Dolejs I."/>
            <person name="Forster J."/>
            <person name="Miks M.H."/>
        </authorList>
    </citation>
    <scope>NUCLEOTIDE SEQUENCE [LARGE SCALE GENOMIC DNA]</scope>
    <source>
        <strain evidence="2 3">ATCC 700006</strain>
    </source>
</reference>
<accession>A0A4R5NBG6</accession>
<dbReference type="Pfam" id="PF06612">
    <property type="entry name" value="DUF1146"/>
    <property type="match status" value="1"/>
</dbReference>
<dbReference type="STRING" id="907931.GCA_000165675_00337"/>
<keyword evidence="3" id="KW-1185">Reference proteome</keyword>
<feature type="transmembrane region" description="Helical" evidence="1">
    <location>
        <begin position="6"/>
        <end position="22"/>
    </location>
</feature>
<dbReference type="EMBL" id="PUFI01000005">
    <property type="protein sequence ID" value="TDG69577.1"/>
    <property type="molecule type" value="Genomic_DNA"/>
</dbReference>
<feature type="transmembrane region" description="Helical" evidence="1">
    <location>
        <begin position="43"/>
        <end position="64"/>
    </location>
</feature>
<dbReference type="RefSeq" id="WP_010008848.1">
    <property type="nucleotide sequence ID" value="NZ_JAGYGP010000001.1"/>
</dbReference>
<name>A0A4R5NBG6_9LACO</name>
<sequence length="73" mass="8504">MMQPILGISLNIIFIYFSFWTIRPINFEKIMPFTPFQAAVLKVILAVIMGYLLASFFLTMFNWITSVPDVLLR</sequence>
<evidence type="ECO:0000313" key="2">
    <source>
        <dbReference type="EMBL" id="TDG69577.1"/>
    </source>
</evidence>
<dbReference type="Proteomes" id="UP000295681">
    <property type="component" value="Unassembled WGS sequence"/>
</dbReference>
<dbReference type="AlphaFoldDB" id="A0A4R5NBG6"/>
<keyword evidence="1" id="KW-0812">Transmembrane</keyword>
<keyword evidence="1" id="KW-0472">Membrane</keyword>
<proteinExistence type="predicted"/>
<evidence type="ECO:0000256" key="1">
    <source>
        <dbReference type="SAM" id="Phobius"/>
    </source>
</evidence>
<gene>
    <name evidence="2" type="ORF">C5L23_001039</name>
</gene>
<keyword evidence="1" id="KW-1133">Transmembrane helix</keyword>
<protein>
    <recommendedName>
        <fullName evidence="4">DUF1146 domain-containing protein</fullName>
    </recommendedName>
</protein>
<evidence type="ECO:0008006" key="4">
    <source>
        <dbReference type="Google" id="ProtNLM"/>
    </source>
</evidence>
<dbReference type="InterPro" id="IPR009526">
    <property type="entry name" value="DUF1146"/>
</dbReference>
<organism evidence="2 3">
    <name type="scientific">Leuconostoc fallax</name>
    <dbReference type="NCBI Taxonomy" id="1251"/>
    <lineage>
        <taxon>Bacteria</taxon>
        <taxon>Bacillati</taxon>
        <taxon>Bacillota</taxon>
        <taxon>Bacilli</taxon>
        <taxon>Lactobacillales</taxon>
        <taxon>Lactobacillaceae</taxon>
        <taxon>Leuconostoc</taxon>
    </lineage>
</organism>
<evidence type="ECO:0000313" key="3">
    <source>
        <dbReference type="Proteomes" id="UP000295681"/>
    </source>
</evidence>
<comment type="caution">
    <text evidence="2">The sequence shown here is derived from an EMBL/GenBank/DDBJ whole genome shotgun (WGS) entry which is preliminary data.</text>
</comment>